<proteinExistence type="predicted"/>
<comment type="caution">
    <text evidence="1">The sequence shown here is derived from an EMBL/GenBank/DDBJ whole genome shotgun (WGS) entry which is preliminary data.</text>
</comment>
<dbReference type="EMBL" id="JARBDR010000903">
    <property type="protein sequence ID" value="KAJ8304299.1"/>
    <property type="molecule type" value="Genomic_DNA"/>
</dbReference>
<evidence type="ECO:0000313" key="2">
    <source>
        <dbReference type="Proteomes" id="UP001217089"/>
    </source>
</evidence>
<dbReference type="Proteomes" id="UP001217089">
    <property type="component" value="Unassembled WGS sequence"/>
</dbReference>
<accession>A0ABQ9EG71</accession>
<sequence length="71" mass="8230">MIYRVVSSSWGLKLEEAEPELLRNPECDSATRDNQYLPILNRMITILTTEYNVCLSCTDVNNMVIIMSRDF</sequence>
<reference evidence="1 2" key="1">
    <citation type="submission" date="2022-12" db="EMBL/GenBank/DDBJ databases">
        <title>Chromosome-level genome of Tegillarca granosa.</title>
        <authorList>
            <person name="Kim J."/>
        </authorList>
    </citation>
    <scope>NUCLEOTIDE SEQUENCE [LARGE SCALE GENOMIC DNA]</scope>
    <source>
        <strain evidence="1">Teg-2019</strain>
        <tissue evidence="1">Adductor muscle</tissue>
    </source>
</reference>
<protein>
    <submittedName>
        <fullName evidence="1">Uncharacterized protein</fullName>
    </submittedName>
</protein>
<evidence type="ECO:0000313" key="1">
    <source>
        <dbReference type="EMBL" id="KAJ8304299.1"/>
    </source>
</evidence>
<name>A0ABQ9EG71_TEGGR</name>
<keyword evidence="2" id="KW-1185">Reference proteome</keyword>
<organism evidence="1 2">
    <name type="scientific">Tegillarca granosa</name>
    <name type="common">Malaysian cockle</name>
    <name type="synonym">Anadara granosa</name>
    <dbReference type="NCBI Taxonomy" id="220873"/>
    <lineage>
        <taxon>Eukaryota</taxon>
        <taxon>Metazoa</taxon>
        <taxon>Spiralia</taxon>
        <taxon>Lophotrochozoa</taxon>
        <taxon>Mollusca</taxon>
        <taxon>Bivalvia</taxon>
        <taxon>Autobranchia</taxon>
        <taxon>Pteriomorphia</taxon>
        <taxon>Arcoida</taxon>
        <taxon>Arcoidea</taxon>
        <taxon>Arcidae</taxon>
        <taxon>Tegillarca</taxon>
    </lineage>
</organism>
<gene>
    <name evidence="1" type="ORF">KUTeg_017882</name>
</gene>